<dbReference type="InterPro" id="IPR027417">
    <property type="entry name" value="P-loop_NTPase"/>
</dbReference>
<dbReference type="SUPFAM" id="SSF52540">
    <property type="entry name" value="P-loop containing nucleoside triphosphate hydrolases"/>
    <property type="match status" value="1"/>
</dbReference>
<dbReference type="Proteomes" id="UP000001307">
    <property type="component" value="Unassembled WGS sequence"/>
</dbReference>
<dbReference type="InParanoid" id="E4X205"/>
<dbReference type="PANTHER" id="PTHR45964:SF9">
    <property type="entry name" value="SULFOTRANSFERASE"/>
    <property type="match status" value="1"/>
</dbReference>
<dbReference type="Gene3D" id="3.40.50.300">
    <property type="entry name" value="P-loop containing nucleotide triphosphate hydrolases"/>
    <property type="match status" value="1"/>
</dbReference>
<comment type="similarity">
    <text evidence="1">Belongs to the WSCD family.</text>
</comment>
<dbReference type="OrthoDB" id="5985073at2759"/>
<organism evidence="2">
    <name type="scientific">Oikopleura dioica</name>
    <name type="common">Tunicate</name>
    <dbReference type="NCBI Taxonomy" id="34765"/>
    <lineage>
        <taxon>Eukaryota</taxon>
        <taxon>Metazoa</taxon>
        <taxon>Chordata</taxon>
        <taxon>Tunicata</taxon>
        <taxon>Appendicularia</taxon>
        <taxon>Copelata</taxon>
        <taxon>Oikopleuridae</taxon>
        <taxon>Oikopleura</taxon>
    </lineage>
</organism>
<accession>E4X205</accession>
<sequence length="297" mass="34286">MKFLSLFSFFIRINADNCRENVRLGYEGEFPLIMLASTQGSGNTWTRQLLEASTGIYTGSIYNESRVVAEDGFVGEPAKMLSGRTIGNKNHGKSFLNFAYGAILLIRNPYDVFKAEFNRKNSRDYTGDGGHTGLAKTELFKGEKWDTFVKIMIRRWLGINEAYIRDGQIDSEIPIKIVYFEDLKEDASREMEKVLYYLEQNIGFKPDDMYKRLDCIRRSSAEFEKYKREKQEFDFEIWNDENIASVDAAIHALSTAINEAGLPPMPDYYKGEKFIEGVDVSRRNIRVGSLYNKYRNM</sequence>
<dbReference type="PANTHER" id="PTHR45964">
    <property type="entry name" value="WSCD FAMILY MEMBER CG9164"/>
    <property type="match status" value="1"/>
</dbReference>
<evidence type="ECO:0000313" key="3">
    <source>
        <dbReference type="Proteomes" id="UP000001307"/>
    </source>
</evidence>
<evidence type="ECO:0000313" key="2">
    <source>
        <dbReference type="EMBL" id="CBY23472.1"/>
    </source>
</evidence>
<keyword evidence="3" id="KW-1185">Reference proteome</keyword>
<evidence type="ECO:0008006" key="4">
    <source>
        <dbReference type="Google" id="ProtNLM"/>
    </source>
</evidence>
<name>E4X205_OIKDI</name>
<gene>
    <name evidence="2" type="ORF">GSOID_T00015912001</name>
</gene>
<proteinExistence type="inferred from homology"/>
<evidence type="ECO:0000256" key="1">
    <source>
        <dbReference type="ARBA" id="ARBA00010236"/>
    </source>
</evidence>
<dbReference type="EMBL" id="FN653021">
    <property type="protein sequence ID" value="CBY23472.1"/>
    <property type="molecule type" value="Genomic_DNA"/>
</dbReference>
<reference evidence="2" key="1">
    <citation type="journal article" date="2010" name="Science">
        <title>Plasticity of animal genome architecture unmasked by rapid evolution of a pelagic tunicate.</title>
        <authorList>
            <person name="Denoeud F."/>
            <person name="Henriet S."/>
            <person name="Mungpakdee S."/>
            <person name="Aury J.M."/>
            <person name="Da Silva C."/>
            <person name="Brinkmann H."/>
            <person name="Mikhaleva J."/>
            <person name="Olsen L.C."/>
            <person name="Jubin C."/>
            <person name="Canestro C."/>
            <person name="Bouquet J.M."/>
            <person name="Danks G."/>
            <person name="Poulain J."/>
            <person name="Campsteijn C."/>
            <person name="Adamski M."/>
            <person name="Cross I."/>
            <person name="Yadetie F."/>
            <person name="Muffato M."/>
            <person name="Louis A."/>
            <person name="Butcher S."/>
            <person name="Tsagkogeorga G."/>
            <person name="Konrad A."/>
            <person name="Singh S."/>
            <person name="Jensen M.F."/>
            <person name="Cong E.H."/>
            <person name="Eikeseth-Otteraa H."/>
            <person name="Noel B."/>
            <person name="Anthouard V."/>
            <person name="Porcel B.M."/>
            <person name="Kachouri-Lafond R."/>
            <person name="Nishino A."/>
            <person name="Ugolini M."/>
            <person name="Chourrout P."/>
            <person name="Nishida H."/>
            <person name="Aasland R."/>
            <person name="Huzurbazar S."/>
            <person name="Westhof E."/>
            <person name="Delsuc F."/>
            <person name="Lehrach H."/>
            <person name="Reinhardt R."/>
            <person name="Weissenbach J."/>
            <person name="Roy S.W."/>
            <person name="Artiguenave F."/>
            <person name="Postlethwait J.H."/>
            <person name="Manak J.R."/>
            <person name="Thompson E.M."/>
            <person name="Jaillon O."/>
            <person name="Du Pasquier L."/>
            <person name="Boudinot P."/>
            <person name="Liberles D.A."/>
            <person name="Volff J.N."/>
            <person name="Philippe H."/>
            <person name="Lenhard B."/>
            <person name="Roest Crollius H."/>
            <person name="Wincker P."/>
            <person name="Chourrout D."/>
        </authorList>
    </citation>
    <scope>NUCLEOTIDE SEQUENCE [LARGE SCALE GENOMIC DNA]</scope>
</reference>
<dbReference type="AlphaFoldDB" id="E4X205"/>
<protein>
    <recommendedName>
        <fullName evidence="4">Sulfotransferase</fullName>
    </recommendedName>
</protein>
<dbReference type="InterPro" id="IPR051589">
    <property type="entry name" value="Sialate-O-sulfotransferase"/>
</dbReference>